<protein>
    <submittedName>
        <fullName evidence="2">Uncharacterized protein</fullName>
    </submittedName>
</protein>
<comment type="caution">
    <text evidence="2">The sequence shown here is derived from an EMBL/GenBank/DDBJ whole genome shotgun (WGS) entry which is preliminary data.</text>
</comment>
<dbReference type="GeneID" id="75912399"/>
<reference evidence="2" key="2">
    <citation type="journal article" date="2022" name="Proc. Natl. Acad. Sci. U.S.A.">
        <title>Diploid-dominant life cycles characterize the early evolution of Fungi.</title>
        <authorList>
            <person name="Amses K.R."/>
            <person name="Simmons D.R."/>
            <person name="Longcore J.E."/>
            <person name="Mondo S.J."/>
            <person name="Seto K."/>
            <person name="Jeronimo G.H."/>
            <person name="Bonds A.E."/>
            <person name="Quandt C.A."/>
            <person name="Davis W.J."/>
            <person name="Chang Y."/>
            <person name="Federici B.A."/>
            <person name="Kuo A."/>
            <person name="LaButti K."/>
            <person name="Pangilinan J."/>
            <person name="Andreopoulos W."/>
            <person name="Tritt A."/>
            <person name="Riley R."/>
            <person name="Hundley H."/>
            <person name="Johnson J."/>
            <person name="Lipzen A."/>
            <person name="Barry K."/>
            <person name="Lang B.F."/>
            <person name="Cuomo C.A."/>
            <person name="Buchler N.E."/>
            <person name="Grigoriev I.V."/>
            <person name="Spatafora J.W."/>
            <person name="Stajich J.E."/>
            <person name="James T.Y."/>
        </authorList>
    </citation>
    <scope>NUCLEOTIDE SEQUENCE</scope>
    <source>
        <strain evidence="2">AG</strain>
    </source>
</reference>
<evidence type="ECO:0000313" key="2">
    <source>
        <dbReference type="EMBL" id="KAI8582141.1"/>
    </source>
</evidence>
<keyword evidence="1" id="KW-0472">Membrane</keyword>
<name>A0AAD5EDZ5_UMBRA</name>
<sequence>MEDSGSKSDMLMVKDLPAHATLRWLFLHLTFTAAILVLTVRSILLHPPFRLRRTRTTAKLPLTLLKVSITFKLKEMRVPYVRAETQGRIMLKANIHFF</sequence>
<gene>
    <name evidence="2" type="ORF">K450DRAFT_229217</name>
</gene>
<keyword evidence="1" id="KW-1133">Transmembrane helix</keyword>
<dbReference type="Proteomes" id="UP001206595">
    <property type="component" value="Unassembled WGS sequence"/>
</dbReference>
<keyword evidence="3" id="KW-1185">Reference proteome</keyword>
<dbReference type="EMBL" id="MU620902">
    <property type="protein sequence ID" value="KAI8582141.1"/>
    <property type="molecule type" value="Genomic_DNA"/>
</dbReference>
<keyword evidence="1" id="KW-0812">Transmembrane</keyword>
<proteinExistence type="predicted"/>
<evidence type="ECO:0000256" key="1">
    <source>
        <dbReference type="SAM" id="Phobius"/>
    </source>
</evidence>
<evidence type="ECO:0000313" key="3">
    <source>
        <dbReference type="Proteomes" id="UP001206595"/>
    </source>
</evidence>
<organism evidence="2 3">
    <name type="scientific">Umbelopsis ramanniana AG</name>
    <dbReference type="NCBI Taxonomy" id="1314678"/>
    <lineage>
        <taxon>Eukaryota</taxon>
        <taxon>Fungi</taxon>
        <taxon>Fungi incertae sedis</taxon>
        <taxon>Mucoromycota</taxon>
        <taxon>Mucoromycotina</taxon>
        <taxon>Umbelopsidomycetes</taxon>
        <taxon>Umbelopsidales</taxon>
        <taxon>Umbelopsidaceae</taxon>
        <taxon>Umbelopsis</taxon>
    </lineage>
</organism>
<accession>A0AAD5EDZ5</accession>
<dbReference type="AlphaFoldDB" id="A0AAD5EDZ5"/>
<feature type="transmembrane region" description="Helical" evidence="1">
    <location>
        <begin position="20"/>
        <end position="44"/>
    </location>
</feature>
<dbReference type="RefSeq" id="XP_051447145.1">
    <property type="nucleotide sequence ID" value="XM_051587052.1"/>
</dbReference>
<reference evidence="2" key="1">
    <citation type="submission" date="2021-06" db="EMBL/GenBank/DDBJ databases">
        <authorList>
            <consortium name="DOE Joint Genome Institute"/>
            <person name="Mondo S.J."/>
            <person name="Amses K.R."/>
            <person name="Simmons D.R."/>
            <person name="Longcore J.E."/>
            <person name="Seto K."/>
            <person name="Alves G.H."/>
            <person name="Bonds A.E."/>
            <person name="Quandt C.A."/>
            <person name="Davis W.J."/>
            <person name="Chang Y."/>
            <person name="Letcher P.M."/>
            <person name="Powell M.J."/>
            <person name="Kuo A."/>
            <person name="Labutti K."/>
            <person name="Pangilinan J."/>
            <person name="Andreopoulos W."/>
            <person name="Tritt A."/>
            <person name="Riley R."/>
            <person name="Hundley H."/>
            <person name="Johnson J."/>
            <person name="Lipzen A."/>
            <person name="Barry K."/>
            <person name="Berbee M.L."/>
            <person name="Buchler N.E."/>
            <person name="Grigoriev I.V."/>
            <person name="Spatafora J.W."/>
            <person name="Stajich J.E."/>
            <person name="James T.Y."/>
        </authorList>
    </citation>
    <scope>NUCLEOTIDE SEQUENCE</scope>
    <source>
        <strain evidence="2">AG</strain>
    </source>
</reference>